<dbReference type="AlphaFoldDB" id="A0A8J7GQA2"/>
<dbReference type="EMBL" id="JADOUF010000001">
    <property type="protein sequence ID" value="MBG6141442.1"/>
    <property type="molecule type" value="Genomic_DNA"/>
</dbReference>
<comment type="caution">
    <text evidence="2">The sequence shown here is derived from an EMBL/GenBank/DDBJ whole genome shotgun (WGS) entry which is preliminary data.</text>
</comment>
<evidence type="ECO:0000256" key="1">
    <source>
        <dbReference type="SAM" id="Coils"/>
    </source>
</evidence>
<protein>
    <submittedName>
        <fullName evidence="2">Vacuolar-type H+-ATPase subunit H</fullName>
    </submittedName>
</protein>
<name>A0A8J7GQA2_9ACTN</name>
<keyword evidence="3" id="KW-1185">Reference proteome</keyword>
<reference evidence="2" key="1">
    <citation type="submission" date="2020-11" db="EMBL/GenBank/DDBJ databases">
        <title>Sequencing the genomes of 1000 actinobacteria strains.</title>
        <authorList>
            <person name="Klenk H.-P."/>
        </authorList>
    </citation>
    <scope>NUCLEOTIDE SEQUENCE</scope>
    <source>
        <strain evidence="2">DSM 45356</strain>
    </source>
</reference>
<evidence type="ECO:0000313" key="2">
    <source>
        <dbReference type="EMBL" id="MBG6141442.1"/>
    </source>
</evidence>
<sequence length="207" mass="23420">MWGMNEGAPAEFDLVMRGYDRQQVDRCFAQLEGRLIEALAERELMADLPARFAAARVELDSANRELERLRSLGSTGDARVLSVRMEAILAMAENEAERLRQVAAAELAEARHRAAEILAEADERAVNARRDFELALRSRRDKERHADLVMRHSAEAEAREILTSARLEASRLRGDVGAPPARIRSPKPAPNFLRWVARRRRTAAWAR</sequence>
<proteinExistence type="predicted"/>
<evidence type="ECO:0000313" key="3">
    <source>
        <dbReference type="Proteomes" id="UP000622552"/>
    </source>
</evidence>
<keyword evidence="1" id="KW-0175">Coiled coil</keyword>
<organism evidence="2 3">
    <name type="scientific">Longispora fulva</name>
    <dbReference type="NCBI Taxonomy" id="619741"/>
    <lineage>
        <taxon>Bacteria</taxon>
        <taxon>Bacillati</taxon>
        <taxon>Actinomycetota</taxon>
        <taxon>Actinomycetes</taxon>
        <taxon>Micromonosporales</taxon>
        <taxon>Micromonosporaceae</taxon>
        <taxon>Longispora</taxon>
    </lineage>
</organism>
<dbReference type="RefSeq" id="WP_386778877.1">
    <property type="nucleotide sequence ID" value="NZ_JBHTLE010000006.1"/>
</dbReference>
<gene>
    <name evidence="2" type="ORF">IW245_007636</name>
</gene>
<feature type="coiled-coil region" evidence="1">
    <location>
        <begin position="52"/>
        <end position="113"/>
    </location>
</feature>
<accession>A0A8J7GQA2</accession>
<dbReference type="Proteomes" id="UP000622552">
    <property type="component" value="Unassembled WGS sequence"/>
</dbReference>